<evidence type="ECO:0000259" key="7">
    <source>
        <dbReference type="SMART" id="SM00829"/>
    </source>
</evidence>
<dbReference type="GeneID" id="27312093"/>
<dbReference type="InterPro" id="IPR020843">
    <property type="entry name" value="ER"/>
</dbReference>
<dbReference type="EMBL" id="KN847539">
    <property type="protein sequence ID" value="KIW04957.1"/>
    <property type="molecule type" value="Genomic_DNA"/>
</dbReference>
<evidence type="ECO:0000256" key="3">
    <source>
        <dbReference type="ARBA" id="ARBA00022723"/>
    </source>
</evidence>
<dbReference type="CDD" id="cd08278">
    <property type="entry name" value="benzyl_alcohol_DH"/>
    <property type="match status" value="1"/>
</dbReference>
<dbReference type="SUPFAM" id="SSF50129">
    <property type="entry name" value="GroES-like"/>
    <property type="match status" value="1"/>
</dbReference>
<evidence type="ECO:0000256" key="6">
    <source>
        <dbReference type="RuleBase" id="RU361277"/>
    </source>
</evidence>
<sequence>MPLSRAIVCRGRHDQNGWKIEEVQLRELKDDELLVRIVASGICHTDLMFGDRPDDIGGWPRVMGHEGSGYVQKTGAKVTVARVGDPVLLSFAACRSCKMCVDGHASHCADATRINFCGSKVFSSASSISSQPDILGLFFGQSSFSNLSIVNESSVVNVASLVKSEDELRLFSPLGCGIQTGSGTIVNVANATPSDTVAIMGAGGVGLAAVMGAKIARCSTIIIIDRVQQRLELAKELGATHAIHTGSMKDLDELVKQVRELTGGYGTTITMDATGVVPLICKGIEFTARRGQYIQVGSTGPDAVIKLPIQEFMTSGKRIMGAVEGQVTPQEYVPKMISWYRAGEFPFNKLVTLYRAEDFMDALGSMKSGEVIKPIIAW</sequence>
<comment type="cofactor">
    <cofactor evidence="1 6">
        <name>Zn(2+)</name>
        <dbReference type="ChEBI" id="CHEBI:29105"/>
    </cofactor>
</comment>
<evidence type="ECO:0000256" key="2">
    <source>
        <dbReference type="ARBA" id="ARBA00008072"/>
    </source>
</evidence>
<proteinExistence type="inferred from homology"/>
<keyword evidence="9" id="KW-1185">Reference proteome</keyword>
<keyword evidence="4 6" id="KW-0862">Zinc</keyword>
<dbReference type="Pfam" id="PF08240">
    <property type="entry name" value="ADH_N"/>
    <property type="match status" value="1"/>
</dbReference>
<dbReference type="InParanoid" id="A0A0D1YWA2"/>
<protein>
    <recommendedName>
        <fullName evidence="7">Enoyl reductase (ER) domain-containing protein</fullName>
    </recommendedName>
</protein>
<dbReference type="Proteomes" id="UP000053259">
    <property type="component" value="Unassembled WGS sequence"/>
</dbReference>
<evidence type="ECO:0000313" key="9">
    <source>
        <dbReference type="Proteomes" id="UP000053259"/>
    </source>
</evidence>
<dbReference type="Pfam" id="PF00107">
    <property type="entry name" value="ADH_zinc_N"/>
    <property type="match status" value="1"/>
</dbReference>
<dbReference type="Gene3D" id="3.90.180.10">
    <property type="entry name" value="Medium-chain alcohol dehydrogenases, catalytic domain"/>
    <property type="match status" value="1"/>
</dbReference>
<feature type="domain" description="Enoyl reductase (ER)" evidence="7">
    <location>
        <begin position="11"/>
        <end position="376"/>
    </location>
</feature>
<dbReference type="InterPro" id="IPR036291">
    <property type="entry name" value="NAD(P)-bd_dom_sf"/>
</dbReference>
<evidence type="ECO:0000256" key="5">
    <source>
        <dbReference type="ARBA" id="ARBA00023002"/>
    </source>
</evidence>
<dbReference type="InterPro" id="IPR013154">
    <property type="entry name" value="ADH-like_N"/>
</dbReference>
<evidence type="ECO:0000256" key="4">
    <source>
        <dbReference type="ARBA" id="ARBA00022833"/>
    </source>
</evidence>
<evidence type="ECO:0000313" key="8">
    <source>
        <dbReference type="EMBL" id="KIW04957.1"/>
    </source>
</evidence>
<dbReference type="AlphaFoldDB" id="A0A0D1YWA2"/>
<dbReference type="Gene3D" id="3.40.50.720">
    <property type="entry name" value="NAD(P)-binding Rossmann-like Domain"/>
    <property type="match status" value="1"/>
</dbReference>
<dbReference type="InterPro" id="IPR002328">
    <property type="entry name" value="ADH_Zn_CS"/>
</dbReference>
<keyword evidence="3 6" id="KW-0479">Metal-binding</keyword>
<reference evidence="8 9" key="1">
    <citation type="submission" date="2015-01" db="EMBL/GenBank/DDBJ databases">
        <title>The Genome Sequence of Ochroconis gallopava CBS43764.</title>
        <authorList>
            <consortium name="The Broad Institute Genomics Platform"/>
            <person name="Cuomo C."/>
            <person name="de Hoog S."/>
            <person name="Gorbushina A."/>
            <person name="Stielow B."/>
            <person name="Teixiera M."/>
            <person name="Abouelleil A."/>
            <person name="Chapman S.B."/>
            <person name="Priest M."/>
            <person name="Young S.K."/>
            <person name="Wortman J."/>
            <person name="Nusbaum C."/>
            <person name="Birren B."/>
        </authorList>
    </citation>
    <scope>NUCLEOTIDE SEQUENCE [LARGE SCALE GENOMIC DNA]</scope>
    <source>
        <strain evidence="8 9">CBS 43764</strain>
    </source>
</reference>
<dbReference type="InterPro" id="IPR013149">
    <property type="entry name" value="ADH-like_C"/>
</dbReference>
<comment type="similarity">
    <text evidence="2 6">Belongs to the zinc-containing alcohol dehydrogenase family.</text>
</comment>
<dbReference type="STRING" id="253628.A0A0D1YWA2"/>
<dbReference type="GO" id="GO:0008270">
    <property type="term" value="F:zinc ion binding"/>
    <property type="evidence" value="ECO:0007669"/>
    <property type="project" value="InterPro"/>
</dbReference>
<gene>
    <name evidence="8" type="ORF">PV09_04120</name>
</gene>
<dbReference type="PANTHER" id="PTHR43350">
    <property type="entry name" value="NAD-DEPENDENT ALCOHOL DEHYDROGENASE"/>
    <property type="match status" value="1"/>
</dbReference>
<name>A0A0D1YWA2_9PEZI</name>
<organism evidence="8 9">
    <name type="scientific">Verruconis gallopava</name>
    <dbReference type="NCBI Taxonomy" id="253628"/>
    <lineage>
        <taxon>Eukaryota</taxon>
        <taxon>Fungi</taxon>
        <taxon>Dikarya</taxon>
        <taxon>Ascomycota</taxon>
        <taxon>Pezizomycotina</taxon>
        <taxon>Dothideomycetes</taxon>
        <taxon>Pleosporomycetidae</taxon>
        <taxon>Venturiales</taxon>
        <taxon>Sympoventuriaceae</taxon>
        <taxon>Verruconis</taxon>
    </lineage>
</organism>
<accession>A0A0D1YWA2</accession>
<dbReference type="SMART" id="SM00829">
    <property type="entry name" value="PKS_ER"/>
    <property type="match status" value="1"/>
</dbReference>
<dbReference type="RefSeq" id="XP_016214826.1">
    <property type="nucleotide sequence ID" value="XM_016357422.1"/>
</dbReference>
<dbReference type="PANTHER" id="PTHR43350:SF2">
    <property type="entry name" value="GROES-LIKE ZINC-BINDING ALCOHOL DEHYDROGENASE FAMILY PROTEIN"/>
    <property type="match status" value="1"/>
</dbReference>
<keyword evidence="5" id="KW-0560">Oxidoreductase</keyword>
<dbReference type="OrthoDB" id="1560166at2759"/>
<dbReference type="SUPFAM" id="SSF51735">
    <property type="entry name" value="NAD(P)-binding Rossmann-fold domains"/>
    <property type="match status" value="1"/>
</dbReference>
<dbReference type="GO" id="GO:0016491">
    <property type="term" value="F:oxidoreductase activity"/>
    <property type="evidence" value="ECO:0007669"/>
    <property type="project" value="UniProtKB-KW"/>
</dbReference>
<dbReference type="PROSITE" id="PS00059">
    <property type="entry name" value="ADH_ZINC"/>
    <property type="match status" value="1"/>
</dbReference>
<dbReference type="HOGENOM" id="CLU_026673_14_1_1"/>
<dbReference type="InterPro" id="IPR011032">
    <property type="entry name" value="GroES-like_sf"/>
</dbReference>
<dbReference type="VEuPathDB" id="FungiDB:PV09_04120"/>
<evidence type="ECO:0000256" key="1">
    <source>
        <dbReference type="ARBA" id="ARBA00001947"/>
    </source>
</evidence>